<gene>
    <name evidence="2" type="ORF">GGE12_004829</name>
</gene>
<dbReference type="EMBL" id="JACIGM010000011">
    <property type="protein sequence ID" value="MBB4277031.1"/>
    <property type="molecule type" value="Genomic_DNA"/>
</dbReference>
<feature type="domain" description="Bacteriophage Mu GpT" evidence="1">
    <location>
        <begin position="30"/>
        <end position="150"/>
    </location>
</feature>
<sequence length="312" mass="34446">MLPQQFQKITTNGVRGLILARLDTGPIAWVNRLSMRISSDQAIETYAWLGNAPALREFIGGRTPAELRENGFQISNKDYEGSILIKSKDMRRDKLGMIQIRVNQLADRALDHPAKLMSSLIVAGESTLCYDGQYFFDTDHLEDSSGAQSNDIGAIAAVPTAPTEEEFSAAVIKAIQQIYGFKDDRGEPMNQSASEFDIMVPVSMMGVALKAVTAMLGAGGASATLPTLERYFRLNVVPNPRLTWTNKFSVFRTDEAAKPFILQEEEIPDVVALGEGTEYEQLNKEQLFGIDWTGNVGYAWWQHACLVTLATS</sequence>
<protein>
    <submittedName>
        <fullName evidence="2">Phage major head subunit gpT-like protein</fullName>
    </submittedName>
</protein>
<dbReference type="Proteomes" id="UP000533641">
    <property type="component" value="Unassembled WGS sequence"/>
</dbReference>
<evidence type="ECO:0000313" key="2">
    <source>
        <dbReference type="EMBL" id="MBB4277031.1"/>
    </source>
</evidence>
<dbReference type="InterPro" id="IPR018774">
    <property type="entry name" value="Phage_Mu_GpT"/>
</dbReference>
<name>A0A7W6RQZ5_9HYPH</name>
<dbReference type="Pfam" id="PF10124">
    <property type="entry name" value="Mu-like_gpT"/>
    <property type="match status" value="2"/>
</dbReference>
<organism evidence="2 3">
    <name type="scientific">Rhizobium mongolense</name>
    <dbReference type="NCBI Taxonomy" id="57676"/>
    <lineage>
        <taxon>Bacteria</taxon>
        <taxon>Pseudomonadati</taxon>
        <taxon>Pseudomonadota</taxon>
        <taxon>Alphaproteobacteria</taxon>
        <taxon>Hyphomicrobiales</taxon>
        <taxon>Rhizobiaceae</taxon>
        <taxon>Rhizobium/Agrobacterium group</taxon>
        <taxon>Rhizobium</taxon>
    </lineage>
</organism>
<proteinExistence type="predicted"/>
<feature type="domain" description="Bacteriophage Mu GpT" evidence="1">
    <location>
        <begin position="247"/>
        <end position="305"/>
    </location>
</feature>
<evidence type="ECO:0000313" key="3">
    <source>
        <dbReference type="Proteomes" id="UP000533641"/>
    </source>
</evidence>
<evidence type="ECO:0000259" key="1">
    <source>
        <dbReference type="Pfam" id="PF10124"/>
    </source>
</evidence>
<accession>A0A7W6RQZ5</accession>
<comment type="caution">
    <text evidence="2">The sequence shown here is derived from an EMBL/GenBank/DDBJ whole genome shotgun (WGS) entry which is preliminary data.</text>
</comment>
<reference evidence="2 3" key="1">
    <citation type="submission" date="2020-08" db="EMBL/GenBank/DDBJ databases">
        <title>Genomic Encyclopedia of Type Strains, Phase IV (KMG-V): Genome sequencing to study the core and pangenomes of soil and plant-associated prokaryotes.</title>
        <authorList>
            <person name="Whitman W."/>
        </authorList>
    </citation>
    <scope>NUCLEOTIDE SEQUENCE [LARGE SCALE GENOMIC DNA]</scope>
    <source>
        <strain evidence="2 3">SEMIA 402</strain>
    </source>
</reference>
<dbReference type="RefSeq" id="WP_183927666.1">
    <property type="nucleotide sequence ID" value="NZ_JACIGM010000011.1"/>
</dbReference>
<dbReference type="AlphaFoldDB" id="A0A7W6RQZ5"/>